<proteinExistence type="predicted"/>
<protein>
    <submittedName>
        <fullName evidence="2">Amino acid transporter transmembrane domain-containing protein</fullName>
    </submittedName>
</protein>
<name>A0AC34GP96_9BILA</name>
<organism evidence="1 2">
    <name type="scientific">Panagrolaimus sp. ES5</name>
    <dbReference type="NCBI Taxonomy" id="591445"/>
    <lineage>
        <taxon>Eukaryota</taxon>
        <taxon>Metazoa</taxon>
        <taxon>Ecdysozoa</taxon>
        <taxon>Nematoda</taxon>
        <taxon>Chromadorea</taxon>
        <taxon>Rhabditida</taxon>
        <taxon>Tylenchina</taxon>
        <taxon>Panagrolaimomorpha</taxon>
        <taxon>Panagrolaimoidea</taxon>
        <taxon>Panagrolaimidae</taxon>
        <taxon>Panagrolaimus</taxon>
    </lineage>
</organism>
<sequence length="588" mass="66193">MKKKGGKMTSYGAIQDPPIDQNNQDDDFPIARSVDHLLVSTQQRRTPSFLLPDQPRRRPYVFDRHASQVSLHSSNQDSASIADFHRDHNMAIRYRLFNRLDPGGTTLMMPDHVIPPMLFSILPFDDFKDQEGKQGSIVTIFSIWNTMMGTSLLAMPWALYQAGLGLGILLMLLMALVAFYTAYRVVESPQGLTLGVNSATADFSDVCRYFWGKPGEYVAIFFSVIVLIGGVIVYWVLMSNFLFYTGNIVYESLQPNSTTLPIMANKTFTCDVYCPTALESQPFGYLDSQWNDEVIGLLQDTSDGKNSSWFSYENLWKLRGTVPVYLAVLTFPLMNFKSPTFFTKFNVLGTVSVMYLLIFTFSKALECGFNLNFTDIHSPNYAALYNFKFPALTGTLALSYFIHNAILTILRNQKYPENNTRDLSIGYILSAVCYIFIGFMFYAAFPTYRSCIADNFLNNFGSGDVMSAAARVFLLFQMITVLPLLMYLIRAQLSCLFKGDVYPGLGWVCVLNLGIVSIAVFFAIIYPYVGSILRYVGSLSGLIYIFSLPCIVHLRRLQIQGRLTKVQIILHGAIILLGVLNLISQFIV</sequence>
<accession>A0AC34GP96</accession>
<evidence type="ECO:0000313" key="1">
    <source>
        <dbReference type="Proteomes" id="UP000887579"/>
    </source>
</evidence>
<evidence type="ECO:0000313" key="2">
    <source>
        <dbReference type="WBParaSite" id="ES5_v2.g5896.t1"/>
    </source>
</evidence>
<dbReference type="Proteomes" id="UP000887579">
    <property type="component" value="Unplaced"/>
</dbReference>
<reference evidence="2" key="1">
    <citation type="submission" date="2022-11" db="UniProtKB">
        <authorList>
            <consortium name="WormBaseParasite"/>
        </authorList>
    </citation>
    <scope>IDENTIFICATION</scope>
</reference>
<dbReference type="WBParaSite" id="ES5_v2.g5896.t1">
    <property type="protein sequence ID" value="ES5_v2.g5896.t1"/>
    <property type="gene ID" value="ES5_v2.g5896"/>
</dbReference>